<dbReference type="InterPro" id="IPR029068">
    <property type="entry name" value="Glyas_Bleomycin-R_OHBP_Dase"/>
</dbReference>
<accession>A0A1X7BS59</accession>
<dbReference type="Gene3D" id="3.10.180.10">
    <property type="entry name" value="2,3-Dihydroxybiphenyl 1,2-Dioxygenase, domain 1"/>
    <property type="match status" value="2"/>
</dbReference>
<name>A0A1X7BS59_9RHOB</name>
<dbReference type="OrthoDB" id="4725692at2"/>
<gene>
    <name evidence="2" type="ORF">ROA7745_02269</name>
</gene>
<dbReference type="EMBL" id="FWXB01000007">
    <property type="protein sequence ID" value="SMC12443.1"/>
    <property type="molecule type" value="Genomic_DNA"/>
</dbReference>
<sequence length="242" mass="26913">MPRLSGIRLSVYDPEVLADFYRSHLGMTARETADGWRVGYEGIDADILLRSGGAAYSPARSDRYWKIGITLPNVDMAFDQLSAAGFDVSKPHQFRDIGYMCHLSDPEGFQIELLQHEFEGKRPPGVGNPSLPLGGGARIGQITLRSGDIDASRRSCEDLGMRLLSVQPVTDFGFTLYFWAFTDDILPDPDFEAIENRNWLWKRAYTTLEIQHVDGLTPTRNPGYAGIVIEGPANTETVENSI</sequence>
<dbReference type="InterPro" id="IPR037523">
    <property type="entry name" value="VOC_core"/>
</dbReference>
<proteinExistence type="predicted"/>
<reference evidence="2 3" key="1">
    <citation type="submission" date="2017-03" db="EMBL/GenBank/DDBJ databases">
        <authorList>
            <person name="Afonso C.L."/>
            <person name="Miller P.J."/>
            <person name="Scott M.A."/>
            <person name="Spackman E."/>
            <person name="Goraichik I."/>
            <person name="Dimitrov K.M."/>
            <person name="Suarez D.L."/>
            <person name="Swayne D.E."/>
        </authorList>
    </citation>
    <scope>NUCLEOTIDE SEQUENCE [LARGE SCALE GENOMIC DNA]</scope>
    <source>
        <strain evidence="2 3">CECT 7745</strain>
    </source>
</reference>
<feature type="domain" description="VOC" evidence="1">
    <location>
        <begin position="3"/>
        <end position="116"/>
    </location>
</feature>
<dbReference type="AlphaFoldDB" id="A0A1X7BS59"/>
<dbReference type="PROSITE" id="PS51819">
    <property type="entry name" value="VOC"/>
    <property type="match status" value="1"/>
</dbReference>
<dbReference type="CDD" id="cd06587">
    <property type="entry name" value="VOC"/>
    <property type="match status" value="1"/>
</dbReference>
<keyword evidence="3" id="KW-1185">Reference proteome</keyword>
<evidence type="ECO:0000313" key="2">
    <source>
        <dbReference type="EMBL" id="SMC12443.1"/>
    </source>
</evidence>
<evidence type="ECO:0000313" key="3">
    <source>
        <dbReference type="Proteomes" id="UP000193224"/>
    </source>
</evidence>
<dbReference type="RefSeq" id="WP_085800394.1">
    <property type="nucleotide sequence ID" value="NZ_FWXB01000007.1"/>
</dbReference>
<evidence type="ECO:0000259" key="1">
    <source>
        <dbReference type="PROSITE" id="PS51819"/>
    </source>
</evidence>
<dbReference type="Pfam" id="PF00903">
    <property type="entry name" value="Glyoxalase"/>
    <property type="match status" value="1"/>
</dbReference>
<dbReference type="SUPFAM" id="SSF54593">
    <property type="entry name" value="Glyoxalase/Bleomycin resistance protein/Dihydroxybiphenyl dioxygenase"/>
    <property type="match status" value="1"/>
</dbReference>
<dbReference type="Proteomes" id="UP000193224">
    <property type="component" value="Unassembled WGS sequence"/>
</dbReference>
<protein>
    <submittedName>
        <fullName evidence="2">Glyoxalase-like domain protein</fullName>
    </submittedName>
</protein>
<dbReference type="InterPro" id="IPR004360">
    <property type="entry name" value="Glyas_Fos-R_dOase_dom"/>
</dbReference>
<organism evidence="2 3">
    <name type="scientific">Roseovarius aestuarii</name>
    <dbReference type="NCBI Taxonomy" id="475083"/>
    <lineage>
        <taxon>Bacteria</taxon>
        <taxon>Pseudomonadati</taxon>
        <taxon>Pseudomonadota</taxon>
        <taxon>Alphaproteobacteria</taxon>
        <taxon>Rhodobacterales</taxon>
        <taxon>Roseobacteraceae</taxon>
        <taxon>Roseovarius</taxon>
    </lineage>
</organism>